<reference evidence="3" key="1">
    <citation type="journal article" date="2014" name="Front. Microbiol.">
        <title>High frequency of phylogenetically diverse reductive dehalogenase-homologous genes in deep subseafloor sedimentary metagenomes.</title>
        <authorList>
            <person name="Kawai M."/>
            <person name="Futagami T."/>
            <person name="Toyoda A."/>
            <person name="Takaki Y."/>
            <person name="Nishi S."/>
            <person name="Hori S."/>
            <person name="Arai W."/>
            <person name="Tsubouchi T."/>
            <person name="Morono Y."/>
            <person name="Uchiyama I."/>
            <person name="Ito T."/>
            <person name="Fujiyama A."/>
            <person name="Inagaki F."/>
            <person name="Takami H."/>
        </authorList>
    </citation>
    <scope>NUCLEOTIDE SEQUENCE</scope>
    <source>
        <strain evidence="3">Expedition CK06-06</strain>
    </source>
</reference>
<proteinExistence type="predicted"/>
<feature type="transmembrane region" description="Helical" evidence="1">
    <location>
        <begin position="162"/>
        <end position="189"/>
    </location>
</feature>
<keyword evidence="1" id="KW-1133">Transmembrane helix</keyword>
<organism evidence="3">
    <name type="scientific">marine sediment metagenome</name>
    <dbReference type="NCBI Taxonomy" id="412755"/>
    <lineage>
        <taxon>unclassified sequences</taxon>
        <taxon>metagenomes</taxon>
        <taxon>ecological metagenomes</taxon>
    </lineage>
</organism>
<evidence type="ECO:0000313" key="3">
    <source>
        <dbReference type="EMBL" id="GAH28235.1"/>
    </source>
</evidence>
<evidence type="ECO:0000259" key="2">
    <source>
        <dbReference type="Pfam" id="PF06808"/>
    </source>
</evidence>
<gene>
    <name evidence="3" type="ORF">S03H2_10080</name>
</gene>
<feature type="non-terminal residue" evidence="3">
    <location>
        <position position="1"/>
    </location>
</feature>
<dbReference type="PANTHER" id="PTHR43849:SF2">
    <property type="entry name" value="BLL3936 PROTEIN"/>
    <property type="match status" value="1"/>
</dbReference>
<keyword evidence="1" id="KW-0472">Membrane</keyword>
<dbReference type="Pfam" id="PF06808">
    <property type="entry name" value="DctM"/>
    <property type="match status" value="1"/>
</dbReference>
<evidence type="ECO:0000256" key="1">
    <source>
        <dbReference type="SAM" id="Phobius"/>
    </source>
</evidence>
<keyword evidence="1" id="KW-0812">Transmembrane</keyword>
<accession>X1F6M4</accession>
<feature type="transmembrane region" description="Helical" evidence="1">
    <location>
        <begin position="61"/>
        <end position="85"/>
    </location>
</feature>
<feature type="domain" description="TRAP C4-dicarboxylate transport system permease DctM subunit" evidence="2">
    <location>
        <begin position="2"/>
        <end position="118"/>
    </location>
</feature>
<dbReference type="AlphaFoldDB" id="X1F6M4"/>
<sequence length="202" mass="22043">ANLVVTVSEGNFFLALILTHVVCILLGMAIPTTAKYIMVAMMVAPALVLMDIPAIAAHLFIFYFAILSDLTPPVALAAMAAAGVARSDFYKTAFTAVKLALAGFIVPYLFVYSPKLLLGFSPFNWGTIITIITSIISIYFLGAAMINWAFCKLTLIQRLMTFVGALLLIVAKLNIGIIGFFLIFSAYYLNYRKYKSMGKKVA</sequence>
<dbReference type="EMBL" id="BARU01005205">
    <property type="protein sequence ID" value="GAH28235.1"/>
    <property type="molecule type" value="Genomic_DNA"/>
</dbReference>
<comment type="caution">
    <text evidence="3">The sequence shown here is derived from an EMBL/GenBank/DDBJ whole genome shotgun (WGS) entry which is preliminary data.</text>
</comment>
<protein>
    <recommendedName>
        <fullName evidence="2">TRAP C4-dicarboxylate transport system permease DctM subunit domain-containing protein</fullName>
    </recommendedName>
</protein>
<feature type="transmembrane region" description="Helical" evidence="1">
    <location>
        <begin position="92"/>
        <end position="111"/>
    </location>
</feature>
<dbReference type="InterPro" id="IPR010656">
    <property type="entry name" value="DctM"/>
</dbReference>
<feature type="transmembrane region" description="Helical" evidence="1">
    <location>
        <begin position="123"/>
        <end position="150"/>
    </location>
</feature>
<feature type="transmembrane region" description="Helical" evidence="1">
    <location>
        <begin position="12"/>
        <end position="30"/>
    </location>
</feature>
<name>X1F6M4_9ZZZZ</name>
<dbReference type="PANTHER" id="PTHR43849">
    <property type="entry name" value="BLL3936 PROTEIN"/>
    <property type="match status" value="1"/>
</dbReference>